<protein>
    <submittedName>
        <fullName evidence="2">Uncharacterized protein</fullName>
    </submittedName>
</protein>
<organism evidence="2">
    <name type="scientific">uncultured Blastococcus sp</name>
    <dbReference type="NCBI Taxonomy" id="217144"/>
    <lineage>
        <taxon>Bacteria</taxon>
        <taxon>Bacillati</taxon>
        <taxon>Actinomycetota</taxon>
        <taxon>Actinomycetes</taxon>
        <taxon>Geodermatophilales</taxon>
        <taxon>Geodermatophilaceae</taxon>
        <taxon>Blastococcus</taxon>
        <taxon>environmental samples</taxon>
    </lineage>
</organism>
<proteinExistence type="predicted"/>
<dbReference type="EMBL" id="CADCTN010000090">
    <property type="protein sequence ID" value="CAA9236135.1"/>
    <property type="molecule type" value="Genomic_DNA"/>
</dbReference>
<feature type="non-terminal residue" evidence="2">
    <location>
        <position position="1"/>
    </location>
</feature>
<feature type="region of interest" description="Disordered" evidence="1">
    <location>
        <begin position="1"/>
        <end position="32"/>
    </location>
</feature>
<feature type="non-terminal residue" evidence="2">
    <location>
        <position position="45"/>
    </location>
</feature>
<evidence type="ECO:0000256" key="1">
    <source>
        <dbReference type="SAM" id="MobiDB-lite"/>
    </source>
</evidence>
<feature type="compositionally biased region" description="Basic residues" evidence="1">
    <location>
        <begin position="1"/>
        <end position="14"/>
    </location>
</feature>
<evidence type="ECO:0000313" key="2">
    <source>
        <dbReference type="EMBL" id="CAA9236135.1"/>
    </source>
</evidence>
<accession>A0A6J4HWX8</accession>
<sequence length="45" mass="5028">DRSRAARLRRIRRSGSRDAAPAGPQRSAASALPSDVLSWRLRRQV</sequence>
<name>A0A6J4HWX8_9ACTN</name>
<gene>
    <name evidence="2" type="ORF">AVDCRST_MAG52-1363</name>
</gene>
<dbReference type="AlphaFoldDB" id="A0A6J4HWX8"/>
<reference evidence="2" key="1">
    <citation type="submission" date="2020-02" db="EMBL/GenBank/DDBJ databases">
        <authorList>
            <person name="Meier V. D."/>
        </authorList>
    </citation>
    <scope>NUCLEOTIDE SEQUENCE</scope>
    <source>
        <strain evidence="2">AVDCRST_MAG52</strain>
    </source>
</reference>